<proteinExistence type="predicted"/>
<keyword evidence="3" id="KW-1185">Reference proteome</keyword>
<comment type="caution">
    <text evidence="2">The sequence shown here is derived from an EMBL/GenBank/DDBJ whole genome shotgun (WGS) entry which is preliminary data.</text>
</comment>
<gene>
    <name evidence="2" type="ORF">KY290_024592</name>
</gene>
<feature type="region of interest" description="Disordered" evidence="1">
    <location>
        <begin position="1"/>
        <end position="21"/>
    </location>
</feature>
<protein>
    <submittedName>
        <fullName evidence="2">Uncharacterized protein</fullName>
    </submittedName>
</protein>
<evidence type="ECO:0000313" key="2">
    <source>
        <dbReference type="EMBL" id="KAH0754322.1"/>
    </source>
</evidence>
<dbReference type="Proteomes" id="UP000826656">
    <property type="component" value="Unassembled WGS sequence"/>
</dbReference>
<evidence type="ECO:0000313" key="3">
    <source>
        <dbReference type="Proteomes" id="UP000826656"/>
    </source>
</evidence>
<evidence type="ECO:0000256" key="1">
    <source>
        <dbReference type="SAM" id="MobiDB-lite"/>
    </source>
</evidence>
<name>A0ABQ7UR59_SOLTU</name>
<feature type="compositionally biased region" description="Polar residues" evidence="1">
    <location>
        <begin position="1"/>
        <end position="15"/>
    </location>
</feature>
<reference evidence="2 3" key="1">
    <citation type="journal article" date="2021" name="bioRxiv">
        <title>Chromosome-scale and haplotype-resolved genome assembly of a tetraploid potato cultivar.</title>
        <authorList>
            <person name="Sun H."/>
            <person name="Jiao W.-B."/>
            <person name="Krause K."/>
            <person name="Campoy J.A."/>
            <person name="Goel M."/>
            <person name="Folz-Donahue K."/>
            <person name="Kukat C."/>
            <person name="Huettel B."/>
            <person name="Schneeberger K."/>
        </authorList>
    </citation>
    <scope>NUCLEOTIDE SEQUENCE [LARGE SCALE GENOMIC DNA]</scope>
    <source>
        <strain evidence="2">SolTubOtavaFocal</strain>
        <tissue evidence="2">Leaves</tissue>
    </source>
</reference>
<sequence length="112" mass="12038">MVTEKNASSQQQQARDQMLESRPLQITISTISVGEFTVLPVFSASTKGNPPSIYEKGLINIHTYSTPTLGSTSGGSNDKQSTAKTVVTQGHKTTALNIKLRSDYVPLKKAAN</sequence>
<dbReference type="EMBL" id="JAIVGD010000018">
    <property type="protein sequence ID" value="KAH0754322.1"/>
    <property type="molecule type" value="Genomic_DNA"/>
</dbReference>
<organism evidence="2 3">
    <name type="scientific">Solanum tuberosum</name>
    <name type="common">Potato</name>
    <dbReference type="NCBI Taxonomy" id="4113"/>
    <lineage>
        <taxon>Eukaryota</taxon>
        <taxon>Viridiplantae</taxon>
        <taxon>Streptophyta</taxon>
        <taxon>Embryophyta</taxon>
        <taxon>Tracheophyta</taxon>
        <taxon>Spermatophyta</taxon>
        <taxon>Magnoliopsida</taxon>
        <taxon>eudicotyledons</taxon>
        <taxon>Gunneridae</taxon>
        <taxon>Pentapetalae</taxon>
        <taxon>asterids</taxon>
        <taxon>lamiids</taxon>
        <taxon>Solanales</taxon>
        <taxon>Solanaceae</taxon>
        <taxon>Solanoideae</taxon>
        <taxon>Solaneae</taxon>
        <taxon>Solanum</taxon>
    </lineage>
</organism>
<accession>A0ABQ7UR59</accession>